<evidence type="ECO:0000313" key="2">
    <source>
        <dbReference type="EMBL" id="KLT45378.1"/>
    </source>
</evidence>
<dbReference type="EMBL" id="KQ087182">
    <property type="protein sequence ID" value="KLT45378.1"/>
    <property type="molecule type" value="Genomic_DNA"/>
</dbReference>
<dbReference type="AlphaFoldDB" id="A0A0J0XWD5"/>
<evidence type="ECO:0000256" key="1">
    <source>
        <dbReference type="SAM" id="MobiDB-lite"/>
    </source>
</evidence>
<accession>A0A0J0XWD5</accession>
<feature type="region of interest" description="Disordered" evidence="1">
    <location>
        <begin position="72"/>
        <end position="94"/>
    </location>
</feature>
<name>A0A0J0XWD5_9TREE</name>
<sequence>HLSSSLILSHLHTPSSLAIYTRYLYSPFPLSLSLTHSALVIAFNKPSITQSPPRGAVRHCNCESKPTSLELATATRSRSLQNPPTPKSGACSRDPKWGELVSVLHR</sequence>
<evidence type="ECO:0000313" key="3">
    <source>
        <dbReference type="Proteomes" id="UP000053611"/>
    </source>
</evidence>
<proteinExistence type="predicted"/>
<feature type="non-terminal residue" evidence="2">
    <location>
        <position position="1"/>
    </location>
</feature>
<dbReference type="Proteomes" id="UP000053611">
    <property type="component" value="Unassembled WGS sequence"/>
</dbReference>
<keyword evidence="3" id="KW-1185">Reference proteome</keyword>
<gene>
    <name evidence="2" type="ORF">CC85DRAFT_325882</name>
</gene>
<protein>
    <submittedName>
        <fullName evidence="2">Uncharacterized protein</fullName>
    </submittedName>
</protein>
<reference evidence="2 3" key="1">
    <citation type="submission" date="2015-03" db="EMBL/GenBank/DDBJ databases">
        <title>Genomics and transcriptomics of the oil-accumulating basidiomycete yeast T. oleaginosus allow insights into substrate utilization and the diverse evolutionary trajectories of mating systems in fungi.</title>
        <authorList>
            <consortium name="DOE Joint Genome Institute"/>
            <person name="Kourist R."/>
            <person name="Kracht O."/>
            <person name="Bracharz F."/>
            <person name="Lipzen A."/>
            <person name="Nolan M."/>
            <person name="Ohm R."/>
            <person name="Grigoriev I."/>
            <person name="Sun S."/>
            <person name="Heitman J."/>
            <person name="Bruck T."/>
            <person name="Nowrousian M."/>
        </authorList>
    </citation>
    <scope>NUCLEOTIDE SEQUENCE [LARGE SCALE GENOMIC DNA]</scope>
    <source>
        <strain evidence="2 3">IBC0246</strain>
    </source>
</reference>
<organism evidence="2 3">
    <name type="scientific">Cutaneotrichosporon oleaginosum</name>
    <dbReference type="NCBI Taxonomy" id="879819"/>
    <lineage>
        <taxon>Eukaryota</taxon>
        <taxon>Fungi</taxon>
        <taxon>Dikarya</taxon>
        <taxon>Basidiomycota</taxon>
        <taxon>Agaricomycotina</taxon>
        <taxon>Tremellomycetes</taxon>
        <taxon>Trichosporonales</taxon>
        <taxon>Trichosporonaceae</taxon>
        <taxon>Cutaneotrichosporon</taxon>
    </lineage>
</organism>